<dbReference type="Proteomes" id="UP000765509">
    <property type="component" value="Unassembled WGS sequence"/>
</dbReference>
<evidence type="ECO:0000313" key="3">
    <source>
        <dbReference type="Proteomes" id="UP000765509"/>
    </source>
</evidence>
<protein>
    <submittedName>
        <fullName evidence="2">Uncharacterized protein</fullName>
    </submittedName>
</protein>
<keyword evidence="3" id="KW-1185">Reference proteome</keyword>
<dbReference type="AlphaFoldDB" id="A0A9Q3KEV7"/>
<organism evidence="2 3">
    <name type="scientific">Austropuccinia psidii MF-1</name>
    <dbReference type="NCBI Taxonomy" id="1389203"/>
    <lineage>
        <taxon>Eukaryota</taxon>
        <taxon>Fungi</taxon>
        <taxon>Dikarya</taxon>
        <taxon>Basidiomycota</taxon>
        <taxon>Pucciniomycotina</taxon>
        <taxon>Pucciniomycetes</taxon>
        <taxon>Pucciniales</taxon>
        <taxon>Sphaerophragmiaceae</taxon>
        <taxon>Austropuccinia</taxon>
    </lineage>
</organism>
<proteinExistence type="predicted"/>
<sequence>MPCEKTPQKPTPGLSGTQWSKGLFCEPSQHDEPPIPGLSPSSQHDEPPIPGLSLSSQPPEDIATCEPEPEVAPTQSMEEPFARPATPHLIIIIDNTPVGSPTPPPSIPTPVPSLELPPVAAKNPTASSPWCQVPLIPTMTLSRNLLTCAQH</sequence>
<evidence type="ECO:0000256" key="1">
    <source>
        <dbReference type="SAM" id="MobiDB-lite"/>
    </source>
</evidence>
<evidence type="ECO:0000313" key="2">
    <source>
        <dbReference type="EMBL" id="MBW0579612.1"/>
    </source>
</evidence>
<name>A0A9Q3KEV7_9BASI</name>
<gene>
    <name evidence="2" type="ORF">O181_119327</name>
</gene>
<reference evidence="2" key="1">
    <citation type="submission" date="2021-03" db="EMBL/GenBank/DDBJ databases">
        <title>Draft genome sequence of rust myrtle Austropuccinia psidii MF-1, a brazilian biotype.</title>
        <authorList>
            <person name="Quecine M.C."/>
            <person name="Pachon D.M.R."/>
            <person name="Bonatelli M.L."/>
            <person name="Correr F.H."/>
            <person name="Franceschini L.M."/>
            <person name="Leite T.F."/>
            <person name="Margarido G.R.A."/>
            <person name="Almeida C.A."/>
            <person name="Ferrarezi J.A."/>
            <person name="Labate C.A."/>
        </authorList>
    </citation>
    <scope>NUCLEOTIDE SEQUENCE</scope>
    <source>
        <strain evidence="2">MF-1</strain>
    </source>
</reference>
<comment type="caution">
    <text evidence="2">The sequence shown here is derived from an EMBL/GenBank/DDBJ whole genome shotgun (WGS) entry which is preliminary data.</text>
</comment>
<feature type="region of interest" description="Disordered" evidence="1">
    <location>
        <begin position="1"/>
        <end position="79"/>
    </location>
</feature>
<accession>A0A9Q3KEV7</accession>
<dbReference type="EMBL" id="AVOT02105489">
    <property type="protein sequence ID" value="MBW0579612.1"/>
    <property type="molecule type" value="Genomic_DNA"/>
</dbReference>